<feature type="compositionally biased region" description="Low complexity" evidence="1">
    <location>
        <begin position="315"/>
        <end position="328"/>
    </location>
</feature>
<feature type="compositionally biased region" description="Low complexity" evidence="1">
    <location>
        <begin position="250"/>
        <end position="261"/>
    </location>
</feature>
<evidence type="ECO:0000256" key="1">
    <source>
        <dbReference type="SAM" id="MobiDB-lite"/>
    </source>
</evidence>
<feature type="compositionally biased region" description="Polar residues" evidence="1">
    <location>
        <begin position="364"/>
        <end position="380"/>
    </location>
</feature>
<evidence type="ECO:0000313" key="2">
    <source>
        <dbReference type="EMBL" id="KAJ7651112.1"/>
    </source>
</evidence>
<feature type="compositionally biased region" description="Polar residues" evidence="1">
    <location>
        <begin position="619"/>
        <end position="641"/>
    </location>
</feature>
<feature type="compositionally biased region" description="Polar residues" evidence="1">
    <location>
        <begin position="224"/>
        <end position="243"/>
    </location>
</feature>
<keyword evidence="3" id="KW-1185">Reference proteome</keyword>
<name>A0AAD7CN63_9AGAR</name>
<protein>
    <submittedName>
        <fullName evidence="2">Uncharacterized protein</fullName>
    </submittedName>
</protein>
<feature type="region of interest" description="Disordered" evidence="1">
    <location>
        <begin position="106"/>
        <end position="411"/>
    </location>
</feature>
<dbReference type="Proteomes" id="UP001221142">
    <property type="component" value="Unassembled WGS sequence"/>
</dbReference>
<comment type="caution">
    <text evidence="2">The sequence shown here is derived from an EMBL/GenBank/DDBJ whole genome shotgun (WGS) entry which is preliminary data.</text>
</comment>
<dbReference type="AlphaFoldDB" id="A0AAD7CN63"/>
<reference evidence="2" key="1">
    <citation type="submission" date="2023-03" db="EMBL/GenBank/DDBJ databases">
        <title>Massive genome expansion in bonnet fungi (Mycena s.s.) driven by repeated elements and novel gene families across ecological guilds.</title>
        <authorList>
            <consortium name="Lawrence Berkeley National Laboratory"/>
            <person name="Harder C.B."/>
            <person name="Miyauchi S."/>
            <person name="Viragh M."/>
            <person name="Kuo A."/>
            <person name="Thoen E."/>
            <person name="Andreopoulos B."/>
            <person name="Lu D."/>
            <person name="Skrede I."/>
            <person name="Drula E."/>
            <person name="Henrissat B."/>
            <person name="Morin E."/>
            <person name="Kohler A."/>
            <person name="Barry K."/>
            <person name="LaButti K."/>
            <person name="Morin E."/>
            <person name="Salamov A."/>
            <person name="Lipzen A."/>
            <person name="Mereny Z."/>
            <person name="Hegedus B."/>
            <person name="Baldrian P."/>
            <person name="Stursova M."/>
            <person name="Weitz H."/>
            <person name="Taylor A."/>
            <person name="Grigoriev I.V."/>
            <person name="Nagy L.G."/>
            <person name="Martin F."/>
            <person name="Kauserud H."/>
        </authorList>
    </citation>
    <scope>NUCLEOTIDE SEQUENCE</scope>
    <source>
        <strain evidence="2">9284</strain>
    </source>
</reference>
<feature type="compositionally biased region" description="Acidic residues" evidence="1">
    <location>
        <begin position="139"/>
        <end position="148"/>
    </location>
</feature>
<dbReference type="EMBL" id="JARKIF010000001">
    <property type="protein sequence ID" value="KAJ7651112.1"/>
    <property type="molecule type" value="Genomic_DNA"/>
</dbReference>
<evidence type="ECO:0000313" key="3">
    <source>
        <dbReference type="Proteomes" id="UP001221142"/>
    </source>
</evidence>
<feature type="compositionally biased region" description="Polar residues" evidence="1">
    <location>
        <begin position="262"/>
        <end position="272"/>
    </location>
</feature>
<feature type="region of interest" description="Disordered" evidence="1">
    <location>
        <begin position="619"/>
        <end position="644"/>
    </location>
</feature>
<feature type="compositionally biased region" description="Low complexity" evidence="1">
    <location>
        <begin position="345"/>
        <end position="363"/>
    </location>
</feature>
<proteinExistence type="predicted"/>
<organism evidence="2 3">
    <name type="scientific">Roridomyces roridus</name>
    <dbReference type="NCBI Taxonomy" id="1738132"/>
    <lineage>
        <taxon>Eukaryota</taxon>
        <taxon>Fungi</taxon>
        <taxon>Dikarya</taxon>
        <taxon>Basidiomycota</taxon>
        <taxon>Agaricomycotina</taxon>
        <taxon>Agaricomycetes</taxon>
        <taxon>Agaricomycetidae</taxon>
        <taxon>Agaricales</taxon>
        <taxon>Marasmiineae</taxon>
        <taxon>Mycenaceae</taxon>
        <taxon>Roridomyces</taxon>
    </lineage>
</organism>
<sequence>MSRQLIPKPRWSNSICTRVKDADLLDAMGWKEKQLEELKKHIRETALKMGIDADKQEKDQVKFQRLASDCARAFPGLKKFEGYWPVEMYLTKWMYWRTTNRTRHERKRCTDKSVVAEKTPMARNDNPPNSKKRKFFADVTDEESDDELFQIPTPASASRGKNVPLAKMSQQVKPSCSFNRHTQTSGTLSSSNPRPNTASSQPLRLGAFPPGKSSGRFKPAGGSDQRNQPSALPATQPSSTSRTKAVAMESSSQKTSPSKPQIQISAALSSKSHAGISASPPSRSTTFQHKEISAATSSPQTNLSKPVSSIQWPPTSSSQLLSKGSTSQASTSRRDNSTAEPSHLAARTGSPASPSASASQRTQIPTPSSSQTLPDSSAPRQSRPAGDCASAAVSSSNKPSAPPGPSFSPSSPDTPATWGCCVFCGVKPNVPDSAIVELTACFKGQDVDLLGALRNIGVVSDCYFRILLRLTRRERSNFLSKLVFDYMNPMEKMEIIDLLENYEDRVKARAGSRPSKKAKRIICRPDKAEEEYIARHKGPHVYLKKHMQIDDDGEYFEIMKLVETKAKEYLDLSIPFEEQEANIKYVTELLCEERPSFLEYEDVWPIRVHLRRFFSQPSDANATQTQSSSQRLRPPASTQCASPPHHECSRLQKYPPQKVPPCIVAFLTDYGMQELGPVCLFLGVKNFDALATSAGRKRDFLEQLGRAPLGWSVFQRMMMEHILEAL</sequence>
<feature type="compositionally biased region" description="Polar residues" evidence="1">
    <location>
        <begin position="168"/>
        <end position="202"/>
    </location>
</feature>
<accession>A0AAD7CN63</accession>
<gene>
    <name evidence="2" type="ORF">FB45DRAFT_31397</name>
</gene>
<feature type="compositionally biased region" description="Polar residues" evidence="1">
    <location>
        <begin position="294"/>
        <end position="314"/>
    </location>
</feature>